<dbReference type="GO" id="GO:0019239">
    <property type="term" value="F:deaminase activity"/>
    <property type="evidence" value="ECO:0007669"/>
    <property type="project" value="TreeGrafter"/>
</dbReference>
<name>W9XMX7_9EURO</name>
<evidence type="ECO:0000313" key="2">
    <source>
        <dbReference type="EMBL" id="EXJ81573.1"/>
    </source>
</evidence>
<dbReference type="PANTHER" id="PTHR11803">
    <property type="entry name" value="2-IMINOBUTANOATE/2-IMINOPROPANOATE DEAMINASE RIDA"/>
    <property type="match status" value="1"/>
</dbReference>
<proteinExistence type="inferred from homology"/>
<comment type="similarity">
    <text evidence="1">Belongs to the RutC family.</text>
</comment>
<protein>
    <submittedName>
        <fullName evidence="2">Endoribonuclease L-PSP</fullName>
    </submittedName>
</protein>
<dbReference type="Pfam" id="PF01042">
    <property type="entry name" value="Ribonuc_L-PSP"/>
    <property type="match status" value="1"/>
</dbReference>
<dbReference type="GeneID" id="19162493"/>
<evidence type="ECO:0000313" key="3">
    <source>
        <dbReference type="Proteomes" id="UP000019484"/>
    </source>
</evidence>
<dbReference type="GO" id="GO:0005829">
    <property type="term" value="C:cytosol"/>
    <property type="evidence" value="ECO:0007669"/>
    <property type="project" value="TreeGrafter"/>
</dbReference>
<dbReference type="FunFam" id="3.30.1330.40:FF:000001">
    <property type="entry name" value="L-PSP family endoribonuclease"/>
    <property type="match status" value="1"/>
</dbReference>
<dbReference type="InterPro" id="IPR006056">
    <property type="entry name" value="RidA"/>
</dbReference>
<dbReference type="CDD" id="cd00448">
    <property type="entry name" value="YjgF_YER057c_UK114_family"/>
    <property type="match status" value="1"/>
</dbReference>
<dbReference type="eggNOG" id="KOG2317">
    <property type="taxonomic scope" value="Eukaryota"/>
</dbReference>
<organism evidence="2 3">
    <name type="scientific">Capronia coronata CBS 617.96</name>
    <dbReference type="NCBI Taxonomy" id="1182541"/>
    <lineage>
        <taxon>Eukaryota</taxon>
        <taxon>Fungi</taxon>
        <taxon>Dikarya</taxon>
        <taxon>Ascomycota</taxon>
        <taxon>Pezizomycotina</taxon>
        <taxon>Eurotiomycetes</taxon>
        <taxon>Chaetothyriomycetidae</taxon>
        <taxon>Chaetothyriales</taxon>
        <taxon>Herpotrichiellaceae</taxon>
        <taxon>Capronia</taxon>
    </lineage>
</organism>
<dbReference type="RefSeq" id="XP_007726694.1">
    <property type="nucleotide sequence ID" value="XM_007728504.1"/>
</dbReference>
<dbReference type="Gene3D" id="3.30.1330.40">
    <property type="entry name" value="RutC-like"/>
    <property type="match status" value="1"/>
</dbReference>
<dbReference type="InterPro" id="IPR035959">
    <property type="entry name" value="RutC-like_sf"/>
</dbReference>
<dbReference type="AlphaFoldDB" id="W9XMX7"/>
<gene>
    <name evidence="2" type="ORF">A1O1_07637</name>
</gene>
<comment type="caution">
    <text evidence="2">The sequence shown here is derived from an EMBL/GenBank/DDBJ whole genome shotgun (WGS) entry which is preliminary data.</text>
</comment>
<accession>W9XMX7</accession>
<dbReference type="STRING" id="1182541.W9XMX7"/>
<keyword evidence="3" id="KW-1185">Reference proteome</keyword>
<evidence type="ECO:0000256" key="1">
    <source>
        <dbReference type="ARBA" id="ARBA00010552"/>
    </source>
</evidence>
<sequence>MSRVSVFTKDAPPPRVGIYSQATVAGGFVWCSGSLPADPETGAIIEGDIQTHTHQCIKNLAAVLLAAGSSINDVIKVNVYLLDMKDFDAMNEVYKTYWGEQKPSRTCVVVKTIPRGSDVEIECVAVVSGPAP</sequence>
<dbReference type="OrthoDB" id="309640at2759"/>
<dbReference type="NCBIfam" id="TIGR00004">
    <property type="entry name" value="Rid family detoxifying hydrolase"/>
    <property type="match status" value="1"/>
</dbReference>
<dbReference type="InterPro" id="IPR006175">
    <property type="entry name" value="YjgF/YER057c/UK114"/>
</dbReference>
<reference evidence="2 3" key="1">
    <citation type="submission" date="2013-03" db="EMBL/GenBank/DDBJ databases">
        <title>The Genome Sequence of Capronia coronata CBS 617.96.</title>
        <authorList>
            <consortium name="The Broad Institute Genomics Platform"/>
            <person name="Cuomo C."/>
            <person name="de Hoog S."/>
            <person name="Gorbushina A."/>
            <person name="Walker B."/>
            <person name="Young S.K."/>
            <person name="Zeng Q."/>
            <person name="Gargeya S."/>
            <person name="Fitzgerald M."/>
            <person name="Haas B."/>
            <person name="Abouelleil A."/>
            <person name="Allen A.W."/>
            <person name="Alvarado L."/>
            <person name="Arachchi H.M."/>
            <person name="Berlin A.M."/>
            <person name="Chapman S.B."/>
            <person name="Gainer-Dewar J."/>
            <person name="Goldberg J."/>
            <person name="Griggs A."/>
            <person name="Gujja S."/>
            <person name="Hansen M."/>
            <person name="Howarth C."/>
            <person name="Imamovic A."/>
            <person name="Ireland A."/>
            <person name="Larimer J."/>
            <person name="McCowan C."/>
            <person name="Murphy C."/>
            <person name="Pearson M."/>
            <person name="Poon T.W."/>
            <person name="Priest M."/>
            <person name="Roberts A."/>
            <person name="Saif S."/>
            <person name="Shea T."/>
            <person name="Sisk P."/>
            <person name="Sykes S."/>
            <person name="Wortman J."/>
            <person name="Nusbaum C."/>
            <person name="Birren B."/>
        </authorList>
    </citation>
    <scope>NUCLEOTIDE SEQUENCE [LARGE SCALE GENOMIC DNA]</scope>
    <source>
        <strain evidence="2 3">CBS 617.96</strain>
    </source>
</reference>
<dbReference type="EMBL" id="AMWN01000007">
    <property type="protein sequence ID" value="EXJ81573.1"/>
    <property type="molecule type" value="Genomic_DNA"/>
</dbReference>
<dbReference type="HOGENOM" id="CLU_100715_7_2_1"/>
<dbReference type="PANTHER" id="PTHR11803:SF22">
    <property type="entry name" value="ENDORIBONUCLEASE FAMILY PROTEIN BRT1, PUTATIVE (AFU_ORTHOLOGUE AFUA_5G03780)-RELATED"/>
    <property type="match status" value="1"/>
</dbReference>
<dbReference type="Proteomes" id="UP000019484">
    <property type="component" value="Unassembled WGS sequence"/>
</dbReference>
<dbReference type="SUPFAM" id="SSF55298">
    <property type="entry name" value="YjgF-like"/>
    <property type="match status" value="1"/>
</dbReference>
<dbReference type="GO" id="GO:0005739">
    <property type="term" value="C:mitochondrion"/>
    <property type="evidence" value="ECO:0007669"/>
    <property type="project" value="TreeGrafter"/>
</dbReference>